<evidence type="ECO:0000259" key="8">
    <source>
        <dbReference type="Pfam" id="PF02384"/>
    </source>
</evidence>
<dbReference type="GO" id="GO:0009007">
    <property type="term" value="F:site-specific DNA-methyltransferase (adenine-specific) activity"/>
    <property type="evidence" value="ECO:0007669"/>
    <property type="project" value="UniProtKB-EC"/>
</dbReference>
<keyword evidence="11" id="KW-1185">Reference proteome</keyword>
<dbReference type="InterPro" id="IPR029063">
    <property type="entry name" value="SAM-dependent_MTases_sf"/>
</dbReference>
<dbReference type="PANTHER" id="PTHR42933">
    <property type="entry name" value="SLR6095 PROTEIN"/>
    <property type="match status" value="1"/>
</dbReference>
<keyword evidence="10" id="KW-0255">Endonuclease</keyword>
<evidence type="ECO:0000313" key="10">
    <source>
        <dbReference type="EMBL" id="ASF48538.1"/>
    </source>
</evidence>
<dbReference type="GO" id="GO:0004519">
    <property type="term" value="F:endonuclease activity"/>
    <property type="evidence" value="ECO:0007669"/>
    <property type="project" value="UniProtKB-KW"/>
</dbReference>
<evidence type="ECO:0000256" key="3">
    <source>
        <dbReference type="ARBA" id="ARBA00022603"/>
    </source>
</evidence>
<keyword evidence="5" id="KW-0949">S-adenosyl-L-methionine</keyword>
<dbReference type="InterPro" id="IPR022749">
    <property type="entry name" value="D12N6_MeTrfase_N"/>
</dbReference>
<comment type="catalytic activity">
    <reaction evidence="7">
        <text>a 2'-deoxyadenosine in DNA + S-adenosyl-L-methionine = an N(6)-methyl-2'-deoxyadenosine in DNA + S-adenosyl-L-homocysteine + H(+)</text>
        <dbReference type="Rhea" id="RHEA:15197"/>
        <dbReference type="Rhea" id="RHEA-COMP:12418"/>
        <dbReference type="Rhea" id="RHEA-COMP:12419"/>
        <dbReference type="ChEBI" id="CHEBI:15378"/>
        <dbReference type="ChEBI" id="CHEBI:57856"/>
        <dbReference type="ChEBI" id="CHEBI:59789"/>
        <dbReference type="ChEBI" id="CHEBI:90615"/>
        <dbReference type="ChEBI" id="CHEBI:90616"/>
        <dbReference type="EC" id="2.1.1.72"/>
    </reaction>
</comment>
<dbReference type="InterPro" id="IPR051537">
    <property type="entry name" value="DNA_Adenine_Mtase"/>
</dbReference>
<evidence type="ECO:0000259" key="9">
    <source>
        <dbReference type="Pfam" id="PF12161"/>
    </source>
</evidence>
<dbReference type="GO" id="GO:0032259">
    <property type="term" value="P:methylation"/>
    <property type="evidence" value="ECO:0007669"/>
    <property type="project" value="UniProtKB-KW"/>
</dbReference>
<keyword evidence="4" id="KW-0808">Transferase</keyword>
<evidence type="ECO:0000256" key="4">
    <source>
        <dbReference type="ARBA" id="ARBA00022679"/>
    </source>
</evidence>
<dbReference type="PROSITE" id="PS00092">
    <property type="entry name" value="N6_MTASE"/>
    <property type="match status" value="1"/>
</dbReference>
<dbReference type="AlphaFoldDB" id="A0A1Z4C4W5"/>
<dbReference type="EMBL" id="CP022129">
    <property type="protein sequence ID" value="ASF48538.1"/>
    <property type="molecule type" value="Genomic_DNA"/>
</dbReference>
<dbReference type="GO" id="GO:0008170">
    <property type="term" value="F:N-methyltransferase activity"/>
    <property type="evidence" value="ECO:0007669"/>
    <property type="project" value="InterPro"/>
</dbReference>
<dbReference type="GO" id="GO:0003677">
    <property type="term" value="F:DNA binding"/>
    <property type="evidence" value="ECO:0007669"/>
    <property type="project" value="InterPro"/>
</dbReference>
<dbReference type="Pfam" id="PF12161">
    <property type="entry name" value="HsdM_N"/>
    <property type="match status" value="1"/>
</dbReference>
<dbReference type="InterPro" id="IPR003356">
    <property type="entry name" value="DNA_methylase_A-5"/>
</dbReference>
<name>A0A1Z4C4W5_9GAMM</name>
<keyword evidence="6" id="KW-0680">Restriction system</keyword>
<reference evidence="10 11" key="1">
    <citation type="submission" date="2017-06" db="EMBL/GenBank/DDBJ databases">
        <title>Genome Sequencing of the methanotroph Methylovulum psychrotolerants str. HV10-M2 isolated from a high-altitude environment.</title>
        <authorList>
            <person name="Mateos-Rivera A."/>
        </authorList>
    </citation>
    <scope>NUCLEOTIDE SEQUENCE [LARGE SCALE GENOMIC DNA]</scope>
    <source>
        <strain evidence="10 11">HV10_M2</strain>
    </source>
</reference>
<keyword evidence="3" id="KW-0489">Methyltransferase</keyword>
<dbReference type="RefSeq" id="WP_088621400.1">
    <property type="nucleotide sequence ID" value="NZ_CP022129.1"/>
</dbReference>
<dbReference type="SMR" id="A0A1Z4C4W5"/>
<dbReference type="Pfam" id="PF02384">
    <property type="entry name" value="N6_Mtase"/>
    <property type="match status" value="1"/>
</dbReference>
<proteinExistence type="inferred from homology"/>
<feature type="domain" description="DNA methylase adenine-specific" evidence="8">
    <location>
        <begin position="159"/>
        <end position="464"/>
    </location>
</feature>
<sequence length="616" mass="69694">MERHSEISEFIWGIKEHIRDEYKEKDYEEVILPFTLLRRIDCVLEQTHKQVEKTYQQYKDQANPDVLEQLLKKASGQNFYNISGYTLLSLVKDSNHLGDNFKAYLNGFSDNIKDILLNFSGGPEKGLAPIYETLLRKELLYIVTFEFTKQDLSPDSISNHDMGTIFEILIRKSKEASNEKAGQFYTPREIVRLMVNLVFSHDTHELKQPGKIVSIYDPCCGTGGMLTTAKDYLQESVNPNLSVYTFGQEINEQTYAIAKSDILMKGENTDNIKHGNTLTKDQLIGKTFNYMLTNPPFGDDWKNIRKVIEDESEEKGYEGRFGAGTPDVSDGSLLFLQHMVSKMNPQGSIIGIVFNGSPLFNGDAGGGWSNIRGWLMDEPNDLLDCIVALPKDLFYGTGIGTYIWILNNKKPTNRKNQVQLINAVHPQFTKKIKSLGKKQYEISDDGIRQITDIYKAYQPYSISVDEGGTQRQLEISKIYDVADFKYTKVIVDRPLRLAYAITADKLAALKTHPKFIEWATSKKKDKTAAAADIAKGKALQDNIITALASFTGQSRIMDDAAFFAAFAKAFGSKPNKNLLKMLRDSLTAIKLRVFVAIWTIINEFFRLLTWLKKAGS</sequence>
<dbReference type="REBASE" id="209083">
    <property type="entry name" value="M.MpsM2ORF22140P"/>
</dbReference>
<evidence type="ECO:0000256" key="7">
    <source>
        <dbReference type="ARBA" id="ARBA00047942"/>
    </source>
</evidence>
<comment type="similarity">
    <text evidence="1">Belongs to the N(4)/N(6)-methyltransferase family.</text>
</comment>
<dbReference type="SUPFAM" id="SSF53335">
    <property type="entry name" value="S-adenosyl-L-methionine-dependent methyltransferases"/>
    <property type="match status" value="1"/>
</dbReference>
<evidence type="ECO:0000313" key="11">
    <source>
        <dbReference type="Proteomes" id="UP000197019"/>
    </source>
</evidence>
<dbReference type="Gene3D" id="3.40.50.150">
    <property type="entry name" value="Vaccinia Virus protein VP39"/>
    <property type="match status" value="1"/>
</dbReference>
<dbReference type="PANTHER" id="PTHR42933:SF3">
    <property type="entry name" value="TYPE I RESTRICTION ENZYME MJAVIII METHYLASE SUBUNIT"/>
    <property type="match status" value="1"/>
</dbReference>
<dbReference type="GO" id="GO:0009307">
    <property type="term" value="P:DNA restriction-modification system"/>
    <property type="evidence" value="ECO:0007669"/>
    <property type="project" value="UniProtKB-KW"/>
</dbReference>
<evidence type="ECO:0000256" key="1">
    <source>
        <dbReference type="ARBA" id="ARBA00006594"/>
    </source>
</evidence>
<accession>A0A1Z4C4W5</accession>
<keyword evidence="10" id="KW-0378">Hydrolase</keyword>
<dbReference type="KEGG" id="mpsy:CEK71_22140"/>
<keyword evidence="10" id="KW-0540">Nuclease</keyword>
<evidence type="ECO:0000256" key="2">
    <source>
        <dbReference type="ARBA" id="ARBA00011900"/>
    </source>
</evidence>
<dbReference type="Proteomes" id="UP000197019">
    <property type="component" value="Chromosome"/>
</dbReference>
<evidence type="ECO:0000256" key="6">
    <source>
        <dbReference type="ARBA" id="ARBA00022747"/>
    </source>
</evidence>
<dbReference type="OrthoDB" id="9784823at2"/>
<dbReference type="PRINTS" id="PR00507">
    <property type="entry name" value="N12N6MTFRASE"/>
</dbReference>
<dbReference type="InterPro" id="IPR002052">
    <property type="entry name" value="DNA_methylase_N6_adenine_CS"/>
</dbReference>
<organism evidence="10 11">
    <name type="scientific">Methylovulum psychrotolerans</name>
    <dbReference type="NCBI Taxonomy" id="1704499"/>
    <lineage>
        <taxon>Bacteria</taxon>
        <taxon>Pseudomonadati</taxon>
        <taxon>Pseudomonadota</taxon>
        <taxon>Gammaproteobacteria</taxon>
        <taxon>Methylococcales</taxon>
        <taxon>Methylococcaceae</taxon>
        <taxon>Methylovulum</taxon>
    </lineage>
</organism>
<evidence type="ECO:0000256" key="5">
    <source>
        <dbReference type="ARBA" id="ARBA00022691"/>
    </source>
</evidence>
<gene>
    <name evidence="10" type="ORF">CEK71_22140</name>
</gene>
<dbReference type="EC" id="2.1.1.72" evidence="2"/>
<feature type="domain" description="N6 adenine-specific DNA methyltransferase N-terminal" evidence="9">
    <location>
        <begin position="8"/>
        <end position="115"/>
    </location>
</feature>
<dbReference type="CDD" id="cd02440">
    <property type="entry name" value="AdoMet_MTases"/>
    <property type="match status" value="1"/>
</dbReference>
<protein>
    <recommendedName>
        <fullName evidence="2">site-specific DNA-methyltransferase (adenine-specific)</fullName>
        <ecNumber evidence="2">2.1.1.72</ecNumber>
    </recommendedName>
</protein>